<reference evidence="1" key="1">
    <citation type="journal article" date="2020" name="Phytopathology">
        <title>Genome Sequence Resources of Colletotrichum truncatum, C. plurivorum, C. musicola, and C. sojae: Four Species Pathogenic to Soybean (Glycine max).</title>
        <authorList>
            <person name="Rogerio F."/>
            <person name="Boufleur T.R."/>
            <person name="Ciampi-Guillardi M."/>
            <person name="Sukno S.A."/>
            <person name="Thon M.R."/>
            <person name="Massola Junior N.S."/>
            <person name="Baroncelli R."/>
        </authorList>
    </citation>
    <scope>NUCLEOTIDE SEQUENCE</scope>
    <source>
        <strain evidence="1">LFN0074</strain>
    </source>
</reference>
<accession>A0A8H6NQN6</accession>
<organism evidence="1 2">
    <name type="scientific">Colletotrichum musicola</name>
    <dbReference type="NCBI Taxonomy" id="2175873"/>
    <lineage>
        <taxon>Eukaryota</taxon>
        <taxon>Fungi</taxon>
        <taxon>Dikarya</taxon>
        <taxon>Ascomycota</taxon>
        <taxon>Pezizomycotina</taxon>
        <taxon>Sordariomycetes</taxon>
        <taxon>Hypocreomycetidae</taxon>
        <taxon>Glomerellales</taxon>
        <taxon>Glomerellaceae</taxon>
        <taxon>Colletotrichum</taxon>
        <taxon>Colletotrichum orchidearum species complex</taxon>
    </lineage>
</organism>
<name>A0A8H6NQN6_9PEZI</name>
<dbReference type="AlphaFoldDB" id="A0A8H6NQN6"/>
<comment type="caution">
    <text evidence="1">The sequence shown here is derived from an EMBL/GenBank/DDBJ whole genome shotgun (WGS) entry which is preliminary data.</text>
</comment>
<evidence type="ECO:0000313" key="1">
    <source>
        <dbReference type="EMBL" id="KAF6840758.1"/>
    </source>
</evidence>
<dbReference type="EMBL" id="WIGM01000097">
    <property type="protein sequence ID" value="KAF6840758.1"/>
    <property type="molecule type" value="Genomic_DNA"/>
</dbReference>
<evidence type="ECO:0000313" key="2">
    <source>
        <dbReference type="Proteomes" id="UP000639643"/>
    </source>
</evidence>
<gene>
    <name evidence="1" type="ORF">CMUS01_03855</name>
</gene>
<keyword evidence="2" id="KW-1185">Reference proteome</keyword>
<feature type="non-terminal residue" evidence="1">
    <location>
        <position position="193"/>
    </location>
</feature>
<proteinExistence type="predicted"/>
<dbReference type="Proteomes" id="UP000639643">
    <property type="component" value="Unassembled WGS sequence"/>
</dbReference>
<sequence>YVGDVNRVEHFKLIRHVDDVERLQYGCHFGHFDVFFSQHRDHQHNYNAQFIHLRNFDNLADFFEPVYELHCNIGLHELFNHLQQLHFCEFVKYLFDHSQLANKSRLVNIVDQPHIFDLYYFNYPDSCHINDFDRSINHNTFIKFPDHPDVNTVDLFELYRRVIWILFPVFIDLELVFVNRDYDLLFGCVYQQP</sequence>
<protein>
    <submittedName>
        <fullName evidence="1">Uncharacterized protein</fullName>
    </submittedName>
</protein>